<organism evidence="1 2">
    <name type="scientific">Nannocystis pusilla</name>
    <dbReference type="NCBI Taxonomy" id="889268"/>
    <lineage>
        <taxon>Bacteria</taxon>
        <taxon>Pseudomonadati</taxon>
        <taxon>Myxococcota</taxon>
        <taxon>Polyangia</taxon>
        <taxon>Nannocystales</taxon>
        <taxon>Nannocystaceae</taxon>
        <taxon>Nannocystis</taxon>
    </lineage>
</organism>
<evidence type="ECO:0000313" key="2">
    <source>
        <dbReference type="Proteomes" id="UP001139031"/>
    </source>
</evidence>
<sequence>MFSSARLNPRFGRLNRALGLRRFIDRDEPTEAEAVDLTRRMTFSTGFRLMEEKVRVDPRPLGPDVDRHLEFCAAARELWIRELKRQKGIPGAAAWPATRSRGEA</sequence>
<gene>
    <name evidence="1" type="ORF">K7C98_39295</name>
</gene>
<keyword evidence="2" id="KW-1185">Reference proteome</keyword>
<protein>
    <submittedName>
        <fullName evidence="1">Uncharacterized protein</fullName>
    </submittedName>
</protein>
<comment type="caution">
    <text evidence="1">The sequence shown here is derived from an EMBL/GenBank/DDBJ whole genome shotgun (WGS) entry which is preliminary data.</text>
</comment>
<accession>A0ABS7U426</accession>
<dbReference type="EMBL" id="JAIRAU010000056">
    <property type="protein sequence ID" value="MBZ5715318.1"/>
    <property type="molecule type" value="Genomic_DNA"/>
</dbReference>
<dbReference type="RefSeq" id="WP_224197059.1">
    <property type="nucleotide sequence ID" value="NZ_JAIRAU010000056.1"/>
</dbReference>
<name>A0ABS7U426_9BACT</name>
<proteinExistence type="predicted"/>
<dbReference type="Proteomes" id="UP001139031">
    <property type="component" value="Unassembled WGS sequence"/>
</dbReference>
<reference evidence="1" key="1">
    <citation type="submission" date="2021-08" db="EMBL/GenBank/DDBJ databases">
        <authorList>
            <person name="Stevens D.C."/>
        </authorList>
    </citation>
    <scope>NUCLEOTIDE SEQUENCE</scope>
    <source>
        <strain evidence="1">DSM 53165</strain>
    </source>
</reference>
<evidence type="ECO:0000313" key="1">
    <source>
        <dbReference type="EMBL" id="MBZ5715318.1"/>
    </source>
</evidence>